<evidence type="ECO:0000256" key="4">
    <source>
        <dbReference type="ARBA" id="ARBA00022759"/>
    </source>
</evidence>
<organism evidence="9 10">
    <name type="scientific">Perkinsus chesapeaki</name>
    <name type="common">Clam parasite</name>
    <name type="synonym">Perkinsus andrewsi</name>
    <dbReference type="NCBI Taxonomy" id="330153"/>
    <lineage>
        <taxon>Eukaryota</taxon>
        <taxon>Sar</taxon>
        <taxon>Alveolata</taxon>
        <taxon>Perkinsozoa</taxon>
        <taxon>Perkinsea</taxon>
        <taxon>Perkinsida</taxon>
        <taxon>Perkinsidae</taxon>
        <taxon>Perkinsus</taxon>
    </lineage>
</organism>
<dbReference type="Gene3D" id="3.30.420.10">
    <property type="entry name" value="Ribonuclease H-like superfamily/Ribonuclease H"/>
    <property type="match status" value="2"/>
</dbReference>
<dbReference type="GO" id="GO:0003676">
    <property type="term" value="F:nucleic acid binding"/>
    <property type="evidence" value="ECO:0007669"/>
    <property type="project" value="InterPro"/>
</dbReference>
<evidence type="ECO:0000256" key="5">
    <source>
        <dbReference type="PROSITE-ProRule" id="PRU00047"/>
    </source>
</evidence>
<keyword evidence="5" id="KW-0863">Zinc-finger</keyword>
<keyword evidence="10" id="KW-1185">Reference proteome</keyword>
<dbReference type="Gene3D" id="4.10.60.10">
    <property type="entry name" value="Zinc finger, CCHC-type"/>
    <property type="match status" value="1"/>
</dbReference>
<feature type="compositionally biased region" description="Gly residues" evidence="6">
    <location>
        <begin position="321"/>
        <end position="336"/>
    </location>
</feature>
<dbReference type="SMART" id="SM00343">
    <property type="entry name" value="ZnF_C2HC"/>
    <property type="match status" value="1"/>
</dbReference>
<dbReference type="InterPro" id="IPR021109">
    <property type="entry name" value="Peptidase_aspartic_dom_sf"/>
</dbReference>
<dbReference type="PANTHER" id="PTHR37984">
    <property type="entry name" value="PROTEIN CBG26694"/>
    <property type="match status" value="1"/>
</dbReference>
<dbReference type="InterPro" id="IPR001584">
    <property type="entry name" value="Integrase_cat-core"/>
</dbReference>
<keyword evidence="2" id="KW-0548">Nucleotidyltransferase</keyword>
<keyword evidence="3" id="KW-0540">Nuclease</keyword>
<dbReference type="GO" id="GO:0016779">
    <property type="term" value="F:nucleotidyltransferase activity"/>
    <property type="evidence" value="ECO:0007669"/>
    <property type="project" value="UniProtKB-KW"/>
</dbReference>
<dbReference type="PROSITE" id="PS50994">
    <property type="entry name" value="INTEGRASE"/>
    <property type="match status" value="1"/>
</dbReference>
<dbReference type="PROSITE" id="PS50158">
    <property type="entry name" value="ZF_CCHC"/>
    <property type="match status" value="1"/>
</dbReference>
<keyword evidence="5" id="KW-0862">Zinc</keyword>
<dbReference type="CDD" id="cd09275">
    <property type="entry name" value="RNase_HI_RT_DIRS1"/>
    <property type="match status" value="1"/>
</dbReference>
<comment type="caution">
    <text evidence="9">The sequence shown here is derived from an EMBL/GenBank/DDBJ whole genome shotgun (WGS) entry which is preliminary data.</text>
</comment>
<evidence type="ECO:0000313" key="10">
    <source>
        <dbReference type="Proteomes" id="UP000591131"/>
    </source>
</evidence>
<dbReference type="InterPro" id="IPR036397">
    <property type="entry name" value="RNaseH_sf"/>
</dbReference>
<dbReference type="InterPro" id="IPR050951">
    <property type="entry name" value="Retrovirus_Pol_polyprotein"/>
</dbReference>
<evidence type="ECO:0000256" key="1">
    <source>
        <dbReference type="ARBA" id="ARBA00022679"/>
    </source>
</evidence>
<protein>
    <recommendedName>
        <fullName evidence="11">Reverse transcriptase</fullName>
    </recommendedName>
</protein>
<name>A0A7J6MHF7_PERCH</name>
<dbReference type="Gene3D" id="1.10.340.70">
    <property type="match status" value="1"/>
</dbReference>
<reference evidence="9 10" key="1">
    <citation type="submission" date="2020-04" db="EMBL/GenBank/DDBJ databases">
        <title>Perkinsus chesapeaki whole genome sequence.</title>
        <authorList>
            <person name="Bogema D.R."/>
        </authorList>
    </citation>
    <scope>NUCLEOTIDE SEQUENCE [LARGE SCALE GENOMIC DNA]</scope>
    <source>
        <strain evidence="9">ATCC PRA-425</strain>
    </source>
</reference>
<dbReference type="InterPro" id="IPR036875">
    <property type="entry name" value="Znf_CCHC_sf"/>
</dbReference>
<dbReference type="EMBL" id="JAAPAO010000148">
    <property type="protein sequence ID" value="KAF4670630.1"/>
    <property type="molecule type" value="Genomic_DNA"/>
</dbReference>
<keyword evidence="1" id="KW-0808">Transferase</keyword>
<gene>
    <name evidence="9" type="ORF">FOL47_001892</name>
</gene>
<dbReference type="InterPro" id="IPR001878">
    <property type="entry name" value="Znf_CCHC"/>
</dbReference>
<dbReference type="Pfam" id="PF00665">
    <property type="entry name" value="rve"/>
    <property type="match status" value="1"/>
</dbReference>
<dbReference type="SUPFAM" id="SSF53098">
    <property type="entry name" value="Ribonuclease H-like"/>
    <property type="match status" value="1"/>
</dbReference>
<evidence type="ECO:0000256" key="3">
    <source>
        <dbReference type="ARBA" id="ARBA00022722"/>
    </source>
</evidence>
<feature type="domain" description="Integrase catalytic" evidence="8">
    <location>
        <begin position="1333"/>
        <end position="1505"/>
    </location>
</feature>
<feature type="region of interest" description="Disordered" evidence="6">
    <location>
        <begin position="352"/>
        <end position="374"/>
    </location>
</feature>
<feature type="domain" description="CCHC-type" evidence="7">
    <location>
        <begin position="385"/>
        <end position="400"/>
    </location>
</feature>
<proteinExistence type="predicted"/>
<dbReference type="InterPro" id="IPR041588">
    <property type="entry name" value="Integrase_H2C2"/>
</dbReference>
<accession>A0A7J6MHF7</accession>
<evidence type="ECO:0000313" key="9">
    <source>
        <dbReference type="EMBL" id="KAF4670630.1"/>
    </source>
</evidence>
<keyword evidence="4" id="KW-0255">Endonuclease</keyword>
<evidence type="ECO:0000256" key="6">
    <source>
        <dbReference type="SAM" id="MobiDB-lite"/>
    </source>
</evidence>
<evidence type="ECO:0000256" key="2">
    <source>
        <dbReference type="ARBA" id="ARBA00022695"/>
    </source>
</evidence>
<evidence type="ECO:0008006" key="11">
    <source>
        <dbReference type="Google" id="ProtNLM"/>
    </source>
</evidence>
<evidence type="ECO:0000259" key="7">
    <source>
        <dbReference type="PROSITE" id="PS50158"/>
    </source>
</evidence>
<dbReference type="CDD" id="cd00303">
    <property type="entry name" value="retropepsin_like"/>
    <property type="match status" value="1"/>
</dbReference>
<feature type="region of interest" description="Disordered" evidence="6">
    <location>
        <begin position="319"/>
        <end position="340"/>
    </location>
</feature>
<evidence type="ECO:0000259" key="8">
    <source>
        <dbReference type="PROSITE" id="PS50994"/>
    </source>
</evidence>
<sequence>MDCYHDTREEEDRAYGASSEKHLDYSRFSFLDEVIMDAEVNARPEDVDYLAEKSLRRLEDPHQAVITLLGYGQFAPYNQTKGLGLLLPSGKQVYSFEAFCKGWGIHKTADWTEANWQKVQSCARLSRLASPLTLMLLSYVTPSTISRRVLECCLARHGSLVAWHLIEVAEEGEKDQEDTMVDQVSKWLSSCNEVLQDAIERATEEFKVQDTSEALRRWCNLFPKSWQAWSDFLARERMVYAQLEDVDFTGTSWHIRCDKLLKALSVYPYFKNQVARAQEFPILKKTKKIHEFIALLEDLAQRHSPASLDAVLGILGDQSRNGGGKPSHSGKTGGSKNGAQITKDTIVKTEESASASVVTQSGGVGPSADVKRGARNSKSKAAGACFGCGEQGHMKRDCPRRKSVAVKEEKGEGGGQKVTRSGHTYILSHEYSDKDSCVDTLEFTDQNGAVQQLRACFDTGSTINLCSSEACAKLRADIISLGDDGMVAQSLGGPVKLARMAELCIYGQDQSVDVAFYVPDDGSFEDGFSKFDVLVGRPTLEKLGYKLVRISAEVCQTTDGTQSAEDLVEVPPAEDLQVLWGEGLTTDSFHYYSRYPSRKDFVLDPQVSLDTLVERGVAYLTTHYADWTRIPGNKWYMFRIRPIDEAGGDIRDCPGQTHVFEFDWQEDNENHPRARQFDYSTHLISKLDDDQRQYFAGEINEYLKRRWWVPEEDAAVLGTCGNGDEGGVDRQTPRESIVIFPVVSQSASTRIRPCADARGRNRDLPPSGYYDLPIADCALTLLSYPSAYLQYKDISKAFYRLTVRRSKALSLTINNQKFLTRRIAFGVRFGPLALSCFTTALIHSIYSALLNTECPDLLPEERATYIRGLTLLVYFDDFMVSAEDPVVGNLVSELLSRVGERVAAEFPDAKADRILDVPKKHIGLNWYFKNGNLCASCPTVDPRLWKIGDTVSKRQLFRLCGLAPDPLCQHPVRSLIFDSLRSWSGSYGLATDRASWDEPLPIGEEGRKRLEELFDRVRDLSKPCEHVSWADVTELYGYSDACESGFGWTIQTPDGRVVLEQCKTFPAGLRWHTNRRELFAVVSLIKALARITSIAHHITSVRVFCDNTSTVSWCDTHLHHLKGYDKLAVRKMLQQFSEAEAAMKERGIAVRTSHIKGKENGQADELSRCTADLKLPEPLPPRQKAVFLIQGTTEGLGVKTPIFRDRCAQALTTDDSRWRGVQLRRFLKPEAERTDAERGLSWCLTIGEDGCLYFIDADKRARLYVPHQPRTPWEKTLRAQVLGAAHWHHSTATGMLARVQEECWWPNLRREVTDFCQRCLSCRREALRVVPLTGQRPRAIRSRFESVVVDFLGPFNGITVDTTQGIIQNPCILVMVDTFSTWLELRITPDQTAASTVDGLIAWSMRYGVPRHVQSDRGAGFASSVLAGVMRAFNIDHVMGAGYHPQPQGEAERAVGFVKAGLRRLTANIPLAIAFKYLGFISRLHNTSPRYGGPVTPEELLYGGRTRDGLQSLLEGGADADAPESTVDAAEYLDKLKEELGSLQMVWKHFIAEARVSNLDGGPVRHEQPVQVGDKVFRIIVDGLHKRQVLGPFVVEKIDGSMASLKGGGGAPCWQLWQAPSSEMVRRFGDLGIPDLQGLKQVLPENLCEGDLIAYRSPVDDPESVVCIDLGRVVKNNVFDEMLSVQRLVVDDEGKWYDTQGDAQHLVIIDYNDLVCSGPKVALTQQGYLRAGLKKMFQQLGVPV</sequence>
<dbReference type="GO" id="GO:0004519">
    <property type="term" value="F:endonuclease activity"/>
    <property type="evidence" value="ECO:0007669"/>
    <property type="project" value="UniProtKB-KW"/>
</dbReference>
<feature type="compositionally biased region" description="Polar residues" evidence="6">
    <location>
        <begin position="352"/>
        <end position="361"/>
    </location>
</feature>
<dbReference type="PANTHER" id="PTHR37984:SF5">
    <property type="entry name" value="PROTEIN NYNRIN-LIKE"/>
    <property type="match status" value="1"/>
</dbReference>
<dbReference type="InterPro" id="IPR012337">
    <property type="entry name" value="RNaseH-like_sf"/>
</dbReference>
<keyword evidence="5" id="KW-0479">Metal-binding</keyword>
<dbReference type="Proteomes" id="UP000591131">
    <property type="component" value="Unassembled WGS sequence"/>
</dbReference>
<dbReference type="SUPFAM" id="SSF57756">
    <property type="entry name" value="Retrovirus zinc finger-like domains"/>
    <property type="match status" value="1"/>
</dbReference>
<dbReference type="Pfam" id="PF17921">
    <property type="entry name" value="Integrase_H2C2"/>
    <property type="match status" value="1"/>
</dbReference>
<dbReference type="GO" id="GO:0015074">
    <property type="term" value="P:DNA integration"/>
    <property type="evidence" value="ECO:0007669"/>
    <property type="project" value="InterPro"/>
</dbReference>
<dbReference type="GO" id="GO:0008270">
    <property type="term" value="F:zinc ion binding"/>
    <property type="evidence" value="ECO:0007669"/>
    <property type="project" value="UniProtKB-KW"/>
</dbReference>
<keyword evidence="4" id="KW-0378">Hydrolase</keyword>
<dbReference type="Gene3D" id="2.40.70.10">
    <property type="entry name" value="Acid Proteases"/>
    <property type="match status" value="1"/>
</dbReference>
<dbReference type="OrthoDB" id="9043430at2759"/>